<feature type="region of interest" description="Disordered" evidence="1">
    <location>
        <begin position="21"/>
        <end position="94"/>
    </location>
</feature>
<feature type="compositionally biased region" description="Basic and acidic residues" evidence="1">
    <location>
        <begin position="45"/>
        <end position="54"/>
    </location>
</feature>
<protein>
    <submittedName>
        <fullName evidence="2">Uncharacterized protein</fullName>
    </submittedName>
</protein>
<dbReference type="AlphaFoldDB" id="A0A645GTB8"/>
<dbReference type="EMBL" id="VSSQ01076558">
    <property type="protein sequence ID" value="MPN26873.1"/>
    <property type="molecule type" value="Genomic_DNA"/>
</dbReference>
<comment type="caution">
    <text evidence="2">The sequence shown here is derived from an EMBL/GenBank/DDBJ whole genome shotgun (WGS) entry which is preliminary data.</text>
</comment>
<gene>
    <name evidence="2" type="ORF">SDC9_174299</name>
</gene>
<sequence>MHDRGDAQQHQCHRRRLHAAGCRTGAAADHHQKDGQHLAAAGKGADIHRIEARRPGGNGLEEAGHQLGAKGQPRKGVVPLQDQKQRRAAQDEDQ</sequence>
<accession>A0A645GTB8</accession>
<reference evidence="2" key="1">
    <citation type="submission" date="2019-08" db="EMBL/GenBank/DDBJ databases">
        <authorList>
            <person name="Kucharzyk K."/>
            <person name="Murdoch R.W."/>
            <person name="Higgins S."/>
            <person name="Loffler F."/>
        </authorList>
    </citation>
    <scope>NUCLEOTIDE SEQUENCE</scope>
</reference>
<feature type="compositionally biased region" description="Basic and acidic residues" evidence="1">
    <location>
        <begin position="83"/>
        <end position="94"/>
    </location>
</feature>
<proteinExistence type="predicted"/>
<name>A0A645GTB8_9ZZZZ</name>
<evidence type="ECO:0000256" key="1">
    <source>
        <dbReference type="SAM" id="MobiDB-lite"/>
    </source>
</evidence>
<evidence type="ECO:0000313" key="2">
    <source>
        <dbReference type="EMBL" id="MPN26873.1"/>
    </source>
</evidence>
<organism evidence="2">
    <name type="scientific">bioreactor metagenome</name>
    <dbReference type="NCBI Taxonomy" id="1076179"/>
    <lineage>
        <taxon>unclassified sequences</taxon>
        <taxon>metagenomes</taxon>
        <taxon>ecological metagenomes</taxon>
    </lineage>
</organism>